<evidence type="ECO:0000313" key="1">
    <source>
        <dbReference type="EMBL" id="PMD66454.1"/>
    </source>
</evidence>
<organism evidence="1 2">
    <name type="scientific">Hyaloscypha bicolor E</name>
    <dbReference type="NCBI Taxonomy" id="1095630"/>
    <lineage>
        <taxon>Eukaryota</taxon>
        <taxon>Fungi</taxon>
        <taxon>Dikarya</taxon>
        <taxon>Ascomycota</taxon>
        <taxon>Pezizomycotina</taxon>
        <taxon>Leotiomycetes</taxon>
        <taxon>Helotiales</taxon>
        <taxon>Hyaloscyphaceae</taxon>
        <taxon>Hyaloscypha</taxon>
        <taxon>Hyaloscypha bicolor</taxon>
    </lineage>
</organism>
<dbReference type="GeneID" id="36587126"/>
<sequence>MNAMLKKLTSNSFWKIARACISSSFGHETPCMKVVGGKAEMSLSQILIFAAGVSIITSRNVVVKEMLC</sequence>
<dbReference type="Proteomes" id="UP000235371">
    <property type="component" value="Unassembled WGS sequence"/>
</dbReference>
<name>A0A2J6TTV0_9HELO</name>
<dbReference type="RefSeq" id="XP_024743358.1">
    <property type="nucleotide sequence ID" value="XM_024879049.1"/>
</dbReference>
<evidence type="ECO:0000313" key="2">
    <source>
        <dbReference type="Proteomes" id="UP000235371"/>
    </source>
</evidence>
<dbReference type="EMBL" id="KZ613743">
    <property type="protein sequence ID" value="PMD66454.1"/>
    <property type="molecule type" value="Genomic_DNA"/>
</dbReference>
<keyword evidence="2" id="KW-1185">Reference proteome</keyword>
<protein>
    <submittedName>
        <fullName evidence="1">Uncharacterized protein</fullName>
    </submittedName>
</protein>
<gene>
    <name evidence="1" type="ORF">K444DRAFT_606749</name>
</gene>
<reference evidence="1 2" key="1">
    <citation type="submission" date="2016-04" db="EMBL/GenBank/DDBJ databases">
        <title>A degradative enzymes factory behind the ericoid mycorrhizal symbiosis.</title>
        <authorList>
            <consortium name="DOE Joint Genome Institute"/>
            <person name="Martino E."/>
            <person name="Morin E."/>
            <person name="Grelet G."/>
            <person name="Kuo A."/>
            <person name="Kohler A."/>
            <person name="Daghino S."/>
            <person name="Barry K."/>
            <person name="Choi C."/>
            <person name="Cichocki N."/>
            <person name="Clum A."/>
            <person name="Copeland A."/>
            <person name="Hainaut M."/>
            <person name="Haridas S."/>
            <person name="Labutti K."/>
            <person name="Lindquist E."/>
            <person name="Lipzen A."/>
            <person name="Khouja H.-R."/>
            <person name="Murat C."/>
            <person name="Ohm R."/>
            <person name="Olson A."/>
            <person name="Spatafora J."/>
            <person name="Veneault-Fourrey C."/>
            <person name="Henrissat B."/>
            <person name="Grigoriev I."/>
            <person name="Martin F."/>
            <person name="Perotto S."/>
        </authorList>
    </citation>
    <scope>NUCLEOTIDE SEQUENCE [LARGE SCALE GENOMIC DNA]</scope>
    <source>
        <strain evidence="1 2">E</strain>
    </source>
</reference>
<dbReference type="AlphaFoldDB" id="A0A2J6TTV0"/>
<accession>A0A2J6TTV0</accession>
<dbReference type="InParanoid" id="A0A2J6TTV0"/>
<proteinExistence type="predicted"/>